<dbReference type="AlphaFoldDB" id="A0A3G6NHF2"/>
<organism evidence="1 2">
    <name type="scientific">Chryseobacterium carnipullorum</name>
    <dbReference type="NCBI Taxonomy" id="1124835"/>
    <lineage>
        <taxon>Bacteria</taxon>
        <taxon>Pseudomonadati</taxon>
        <taxon>Bacteroidota</taxon>
        <taxon>Flavobacteriia</taxon>
        <taxon>Flavobacteriales</taxon>
        <taxon>Weeksellaceae</taxon>
        <taxon>Chryseobacterium group</taxon>
        <taxon>Chryseobacterium</taxon>
    </lineage>
</organism>
<sequence length="69" mass="7628">MQVTIQAGTRKTAINTLKTIRKNIDESLKYFCGGSGSSDPGYPKRFFPAVTTEYICYRKSGNLIGNECS</sequence>
<dbReference type="KEGG" id="ccau:EG346_15445"/>
<protein>
    <submittedName>
        <fullName evidence="1">Uncharacterized protein</fullName>
    </submittedName>
</protein>
<evidence type="ECO:0000313" key="1">
    <source>
        <dbReference type="EMBL" id="AZA49485.1"/>
    </source>
</evidence>
<gene>
    <name evidence="1" type="ORF">EG346_15445</name>
</gene>
<reference evidence="2" key="1">
    <citation type="submission" date="2018-11" db="EMBL/GenBank/DDBJ databases">
        <title>Proposal to divide the Flavobacteriaceae and reorganize its genera based on Amino Acid Identity values calculated from whole genome sequences.</title>
        <authorList>
            <person name="Nicholson A.C."/>
            <person name="Gulvik C.A."/>
            <person name="Whitney A.M."/>
            <person name="Humrighouse B.W."/>
            <person name="Bell M."/>
            <person name="Holmes B."/>
            <person name="Steigerwalt A.G."/>
            <person name="Villarma A."/>
            <person name="Sheth M."/>
            <person name="Batra D."/>
            <person name="Pryor J."/>
            <person name="Bernardet J.-F."/>
            <person name="Hugo C."/>
            <person name="Kampfer P."/>
            <person name="Newman J."/>
            <person name="McQuiston J.R."/>
        </authorList>
    </citation>
    <scope>NUCLEOTIDE SEQUENCE [LARGE SCALE GENOMIC DNA]</scope>
    <source>
        <strain evidence="2">G0188</strain>
    </source>
</reference>
<name>A0A3G6NHF2_CHRCU</name>
<dbReference type="EMBL" id="CP033920">
    <property type="protein sequence ID" value="AZA49485.1"/>
    <property type="molecule type" value="Genomic_DNA"/>
</dbReference>
<evidence type="ECO:0000313" key="2">
    <source>
        <dbReference type="Proteomes" id="UP000273270"/>
    </source>
</evidence>
<keyword evidence="2" id="KW-1185">Reference proteome</keyword>
<accession>A0A3G6NHF2</accession>
<proteinExistence type="predicted"/>
<dbReference type="Proteomes" id="UP000273270">
    <property type="component" value="Chromosome"/>
</dbReference>